<accession>A0A433SM70</accession>
<protein>
    <submittedName>
        <fullName evidence="1">Uncharacterized protein</fullName>
    </submittedName>
</protein>
<name>A0A433SM70_ELYCH</name>
<comment type="caution">
    <text evidence="1">The sequence shown here is derived from an EMBL/GenBank/DDBJ whole genome shotgun (WGS) entry which is preliminary data.</text>
</comment>
<sequence>MGFGILWINPQEVISDSVLIARPSGVCNLTGRPTVGRDMSHPDESQYDKYTTQTHTAVGRMSLGTHPGIFWHNASYVKSNHTMDDKTVPFYSKTKLRNVISWLNERTGGSHETPTSTSTTADGWWPVFCPPTLPKSFFESANSPVGRLNTHYSTVEEFDHMFCNRNINDIKFPSTFTVNPVFTHPFANINSECLYPSIFLNEPGFPLTKYLTFNRTAALAAANMSNAMSKSIKDIFNERAKDNADDDNDGIINYLGMTHNNISHLTGAALPKPCWTTMDLSAGLMSREDFKDAKMYAKTSVVTNGDTGFYITGTHAQGRFERRNVSHFRYPM</sequence>
<keyword evidence="2" id="KW-1185">Reference proteome</keyword>
<organism evidence="1 2">
    <name type="scientific">Elysia chlorotica</name>
    <name type="common">Eastern emerald elysia</name>
    <name type="synonym">Sea slug</name>
    <dbReference type="NCBI Taxonomy" id="188477"/>
    <lineage>
        <taxon>Eukaryota</taxon>
        <taxon>Metazoa</taxon>
        <taxon>Spiralia</taxon>
        <taxon>Lophotrochozoa</taxon>
        <taxon>Mollusca</taxon>
        <taxon>Gastropoda</taxon>
        <taxon>Heterobranchia</taxon>
        <taxon>Euthyneura</taxon>
        <taxon>Panpulmonata</taxon>
        <taxon>Sacoglossa</taxon>
        <taxon>Placobranchoidea</taxon>
        <taxon>Plakobranchidae</taxon>
        <taxon>Elysia</taxon>
    </lineage>
</organism>
<dbReference type="EMBL" id="RQTK01001446">
    <property type="protein sequence ID" value="RUS70270.1"/>
    <property type="molecule type" value="Genomic_DNA"/>
</dbReference>
<reference evidence="1 2" key="1">
    <citation type="submission" date="2019-01" db="EMBL/GenBank/DDBJ databases">
        <title>A draft genome assembly of the solar-powered sea slug Elysia chlorotica.</title>
        <authorList>
            <person name="Cai H."/>
            <person name="Li Q."/>
            <person name="Fang X."/>
            <person name="Li J."/>
            <person name="Curtis N.E."/>
            <person name="Altenburger A."/>
            <person name="Shibata T."/>
            <person name="Feng M."/>
            <person name="Maeda T."/>
            <person name="Schwartz J.A."/>
            <person name="Shigenobu S."/>
            <person name="Lundholm N."/>
            <person name="Nishiyama T."/>
            <person name="Yang H."/>
            <person name="Hasebe M."/>
            <person name="Li S."/>
            <person name="Pierce S.K."/>
            <person name="Wang J."/>
        </authorList>
    </citation>
    <scope>NUCLEOTIDE SEQUENCE [LARGE SCALE GENOMIC DNA]</scope>
    <source>
        <strain evidence="1">EC2010</strain>
        <tissue evidence="1">Whole organism of an adult</tissue>
    </source>
</reference>
<proteinExistence type="predicted"/>
<dbReference type="Proteomes" id="UP000271974">
    <property type="component" value="Unassembled WGS sequence"/>
</dbReference>
<gene>
    <name evidence="1" type="ORF">EGW08_021947</name>
</gene>
<evidence type="ECO:0000313" key="2">
    <source>
        <dbReference type="Proteomes" id="UP000271974"/>
    </source>
</evidence>
<dbReference type="AlphaFoldDB" id="A0A433SM70"/>
<evidence type="ECO:0000313" key="1">
    <source>
        <dbReference type="EMBL" id="RUS70270.1"/>
    </source>
</evidence>